<evidence type="ECO:0000256" key="7">
    <source>
        <dbReference type="SAM" id="MobiDB-lite"/>
    </source>
</evidence>
<keyword evidence="3 10" id="KW-0808">Transferase</keyword>
<keyword evidence="4" id="KW-0045">Antibiotic biosynthesis</keyword>
<dbReference type="Pfam" id="PF00550">
    <property type="entry name" value="PP-binding"/>
    <property type="match status" value="1"/>
</dbReference>
<dbReference type="SMART" id="SM00823">
    <property type="entry name" value="PKS_PP"/>
    <property type="match status" value="1"/>
</dbReference>
<dbReference type="InterPro" id="IPR036736">
    <property type="entry name" value="ACP-like_sf"/>
</dbReference>
<dbReference type="PANTHER" id="PTHR43775">
    <property type="entry name" value="FATTY ACID SYNTHASE"/>
    <property type="match status" value="1"/>
</dbReference>
<dbReference type="GO" id="GO:0004312">
    <property type="term" value="F:fatty acid synthase activity"/>
    <property type="evidence" value="ECO:0007669"/>
    <property type="project" value="TreeGrafter"/>
</dbReference>
<dbReference type="GO" id="GO:0004315">
    <property type="term" value="F:3-oxoacyl-[acyl-carrier-protein] synthase activity"/>
    <property type="evidence" value="ECO:0007669"/>
    <property type="project" value="InterPro"/>
</dbReference>
<feature type="region of interest" description="Disordered" evidence="7">
    <location>
        <begin position="579"/>
        <end position="606"/>
    </location>
</feature>
<evidence type="ECO:0000256" key="5">
    <source>
        <dbReference type="ARBA" id="ARBA00023268"/>
    </source>
</evidence>
<dbReference type="Proteomes" id="UP000298111">
    <property type="component" value="Unassembled WGS sequence"/>
</dbReference>
<dbReference type="FunFam" id="3.40.47.10:FF:000019">
    <property type="entry name" value="Polyketide synthase type I"/>
    <property type="match status" value="1"/>
</dbReference>
<dbReference type="InterPro" id="IPR050091">
    <property type="entry name" value="PKS_NRPS_Biosynth_Enz"/>
</dbReference>
<evidence type="ECO:0000256" key="2">
    <source>
        <dbReference type="ARBA" id="ARBA00022553"/>
    </source>
</evidence>
<reference evidence="10 11" key="1">
    <citation type="submission" date="2018-10" db="EMBL/GenBank/DDBJ databases">
        <title>Isolation of pseudouridimycin from Streptomyces albus DSM 40763.</title>
        <authorList>
            <person name="Rosenqvist P."/>
            <person name="Metsae-Ketelae M."/>
            <person name="Virta P."/>
        </authorList>
    </citation>
    <scope>NUCLEOTIDE SEQUENCE [LARGE SCALE GENOMIC DNA]</scope>
    <source>
        <strain evidence="10 11">DSM 40763</strain>
    </source>
</reference>
<dbReference type="InterPro" id="IPR014030">
    <property type="entry name" value="Ketoacyl_synth_N"/>
</dbReference>
<dbReference type="GO" id="GO:0006633">
    <property type="term" value="P:fatty acid biosynthetic process"/>
    <property type="evidence" value="ECO:0007669"/>
    <property type="project" value="InterPro"/>
</dbReference>
<dbReference type="InterPro" id="IPR020841">
    <property type="entry name" value="PKS_Beta-ketoAc_synthase_dom"/>
</dbReference>
<dbReference type="InterPro" id="IPR016035">
    <property type="entry name" value="Acyl_Trfase/lysoPLipase"/>
</dbReference>
<dbReference type="AlphaFoldDB" id="A0A8H1QP20"/>
<dbReference type="InterPro" id="IPR018201">
    <property type="entry name" value="Ketoacyl_synth_AS"/>
</dbReference>
<dbReference type="PROSITE" id="PS52004">
    <property type="entry name" value="KS3_2"/>
    <property type="match status" value="1"/>
</dbReference>
<dbReference type="PROSITE" id="PS00606">
    <property type="entry name" value="KS3_1"/>
    <property type="match status" value="1"/>
</dbReference>
<keyword evidence="2" id="KW-0597">Phosphoprotein</keyword>
<dbReference type="Gene3D" id="3.40.47.10">
    <property type="match status" value="1"/>
</dbReference>
<dbReference type="InterPro" id="IPR032821">
    <property type="entry name" value="PKS_assoc"/>
</dbReference>
<dbReference type="SMART" id="SM01294">
    <property type="entry name" value="PKS_PP_betabranch"/>
    <property type="match status" value="1"/>
</dbReference>
<dbReference type="EMBL" id="RCIY01000076">
    <property type="protein sequence ID" value="TGG79741.1"/>
    <property type="molecule type" value="Genomic_DNA"/>
</dbReference>
<feature type="compositionally biased region" description="Low complexity" evidence="7">
    <location>
        <begin position="19"/>
        <end position="34"/>
    </location>
</feature>
<dbReference type="SUPFAM" id="SSF53901">
    <property type="entry name" value="Thiolase-like"/>
    <property type="match status" value="1"/>
</dbReference>
<gene>
    <name evidence="10" type="ORF">D8771_23140</name>
</gene>
<evidence type="ECO:0000259" key="9">
    <source>
        <dbReference type="PROSITE" id="PS52004"/>
    </source>
</evidence>
<dbReference type="Gene3D" id="3.40.366.10">
    <property type="entry name" value="Malonyl-Coenzyme A Acyl Carrier Protein, domain 2"/>
    <property type="match status" value="2"/>
</dbReference>
<dbReference type="SUPFAM" id="SSF52151">
    <property type="entry name" value="FabD/lysophospholipase-like"/>
    <property type="match status" value="2"/>
</dbReference>
<dbReference type="PANTHER" id="PTHR43775:SF51">
    <property type="entry name" value="INACTIVE PHENOLPHTHIOCEROL SYNTHESIS POLYKETIDE SYNTHASE TYPE I PKS1-RELATED"/>
    <property type="match status" value="1"/>
</dbReference>
<dbReference type="GO" id="GO:0033068">
    <property type="term" value="P:macrolide biosynthetic process"/>
    <property type="evidence" value="ECO:0007669"/>
    <property type="project" value="UniProtKB-ARBA"/>
</dbReference>
<organism evidence="10 11">
    <name type="scientific">Streptomyces albus</name>
    <dbReference type="NCBI Taxonomy" id="1888"/>
    <lineage>
        <taxon>Bacteria</taxon>
        <taxon>Bacillati</taxon>
        <taxon>Actinomycetota</taxon>
        <taxon>Actinomycetes</taxon>
        <taxon>Kitasatosporales</taxon>
        <taxon>Streptomycetaceae</taxon>
        <taxon>Streptomyces</taxon>
    </lineage>
</organism>
<comment type="caution">
    <text evidence="10">The sequence shown here is derived from an EMBL/GenBank/DDBJ whole genome shotgun (WGS) entry which is preliminary data.</text>
</comment>
<proteinExistence type="predicted"/>
<evidence type="ECO:0000256" key="6">
    <source>
        <dbReference type="ARBA" id="ARBA00023315"/>
    </source>
</evidence>
<evidence type="ECO:0000313" key="11">
    <source>
        <dbReference type="Proteomes" id="UP000298111"/>
    </source>
</evidence>
<dbReference type="Pfam" id="PF16197">
    <property type="entry name" value="KAsynt_C_assoc"/>
    <property type="match status" value="1"/>
</dbReference>
<dbReference type="Pfam" id="PF00109">
    <property type="entry name" value="ketoacyl-synt"/>
    <property type="match status" value="1"/>
</dbReference>
<evidence type="ECO:0000313" key="10">
    <source>
        <dbReference type="EMBL" id="TGG79741.1"/>
    </source>
</evidence>
<dbReference type="InterPro" id="IPR009081">
    <property type="entry name" value="PP-bd_ACP"/>
</dbReference>
<feature type="domain" description="Ketosynthase family 3 (KS3)" evidence="9">
    <location>
        <begin position="608"/>
        <end position="1035"/>
    </location>
</feature>
<protein>
    <submittedName>
        <fullName evidence="10">Acyltransferase domain-containing protein</fullName>
    </submittedName>
</protein>
<dbReference type="Pfam" id="PF02801">
    <property type="entry name" value="Ketoacyl-synt_C"/>
    <property type="match status" value="1"/>
</dbReference>
<feature type="domain" description="Carrier" evidence="8">
    <location>
        <begin position="495"/>
        <end position="572"/>
    </location>
</feature>
<dbReference type="SMART" id="SM00825">
    <property type="entry name" value="PKS_KS"/>
    <property type="match status" value="1"/>
</dbReference>
<keyword evidence="6 10" id="KW-0012">Acyltransferase</keyword>
<feature type="region of interest" description="Disordered" evidence="7">
    <location>
        <begin position="1"/>
        <end position="38"/>
    </location>
</feature>
<dbReference type="InterPro" id="IPR016036">
    <property type="entry name" value="Malonyl_transacylase_ACP-bd"/>
</dbReference>
<evidence type="ECO:0000256" key="4">
    <source>
        <dbReference type="ARBA" id="ARBA00023194"/>
    </source>
</evidence>
<dbReference type="SUPFAM" id="SSF55048">
    <property type="entry name" value="Probable ACP-binding domain of malonyl-CoA ACP transacylase"/>
    <property type="match status" value="1"/>
</dbReference>
<dbReference type="CDD" id="cd00833">
    <property type="entry name" value="PKS"/>
    <property type="match status" value="1"/>
</dbReference>
<dbReference type="Gene3D" id="1.10.1200.10">
    <property type="entry name" value="ACP-like"/>
    <property type="match status" value="1"/>
</dbReference>
<dbReference type="InterPro" id="IPR020806">
    <property type="entry name" value="PKS_PP-bd"/>
</dbReference>
<keyword evidence="5" id="KW-0511">Multifunctional enzyme</keyword>
<sequence length="1169" mass="123382">MAPGQQAVPGSEGVPEPHGAQGPQAEDAGAGQAAGRDRPLPRVVPLLVSGRSRAGLRAYAEALAGHLVAHPDISLTDTAFTLAGARPLWPYRSLVPAGDRDTAVAALRALAAGAPGDDVVQAEPGPDTRTVFVFPGQGPQWAGMAGELARAEPAFRKKLAECARALRPWLEVDPDELLFGARPLDRVELVQPALFSVMVSLAHLWRSHGMTPAAMVGHSFGEIAAVTAAGGLSLTDGARLVAAVSTALARIEGQGDMVAVALTPDETEALLAEEGLDLGIAVVNGPRSTVVSGTRDAATKLLGRLAARGVRARRLPVGIAGHSPHMDRIRDVLVRGAAAVRPRRSAVPVYGSTTTAPLDTAALDADHWFRAMRGTARFHDVVAGLLSAGHRLFVEISPHPVLAMSIEDTAAHLERDVVVLDTMRRDDAGAGRYVRALAEAQLHGADPPDWSAVLPSAARVTLPPYRFERDTREGDGAEGDGADALRARLTGHRPDERADQAVQLVADALGPEGREAAAADPDRDFRSLGLDSAGAVRVRRRLVELTGLRLPVTALFDHPTPRALAREIVRRLFGAAPEPRTAALTTTSPPGPRAEGATSGDSAAGVPHEPVAIVGMACRLPGGVRSADDLWELVREGRDAVTRFPSDRGWDLAELYSADPARPGTFYQREAALLDDVAGFDAAFFGISQREALAMDPQQRLLLETTWEAVEDSGITADTLRGSRTGVFAGVMHLPYGTPLGRTRPDLEGYVMTGTTSSVVSGRLAYFYGLEGPAVTVDTACSSSLVALHLACQSLRAGECDRALVGAATVMAEPGLFVEFSRLRALAPDGRCKPFSAAADGFGMAEGVGVLVVERLSDAERWGHRVLAVVRGSAVNQDGASNGLTAPSGPAQERVIHAALHNARTPAAEIDLLEAHGTGTRLGDPIEAQALLATYGRQRDAERPLWLGSLKSNIGHTQAAAGVSGLIKTVLALRHRTMPATLHVQQPSAQVDWSAGTVRLLTEARTWAAPSGRPRRAGVSSFGISGTNAHVILEEAPRGVRGTESAEPPAWAHVAVPLVLSAKSPQALREQASALSRHLRDHPEEPLHHTAHTLACHRTHHPYRTAATGTRNHLIKTLNNTHTHTRARPTPPGITALYTGQGSQHPGMGQQLAHHFPAYAHALDQAAQL</sequence>
<dbReference type="InterPro" id="IPR014031">
    <property type="entry name" value="Ketoacyl_synth_C"/>
</dbReference>
<dbReference type="InterPro" id="IPR016039">
    <property type="entry name" value="Thiolase-like"/>
</dbReference>
<dbReference type="PROSITE" id="PS50075">
    <property type="entry name" value="CARRIER"/>
    <property type="match status" value="1"/>
</dbReference>
<dbReference type="Pfam" id="PF00698">
    <property type="entry name" value="Acyl_transf_1"/>
    <property type="match status" value="1"/>
</dbReference>
<evidence type="ECO:0000259" key="8">
    <source>
        <dbReference type="PROSITE" id="PS50075"/>
    </source>
</evidence>
<dbReference type="InterPro" id="IPR001227">
    <property type="entry name" value="Ac_transferase_dom_sf"/>
</dbReference>
<dbReference type="InterPro" id="IPR014043">
    <property type="entry name" value="Acyl_transferase_dom"/>
</dbReference>
<dbReference type="GO" id="GO:0031177">
    <property type="term" value="F:phosphopantetheine binding"/>
    <property type="evidence" value="ECO:0007669"/>
    <property type="project" value="InterPro"/>
</dbReference>
<dbReference type="SMART" id="SM00827">
    <property type="entry name" value="PKS_AT"/>
    <property type="match status" value="1"/>
</dbReference>
<evidence type="ECO:0000256" key="1">
    <source>
        <dbReference type="ARBA" id="ARBA00022450"/>
    </source>
</evidence>
<keyword evidence="1" id="KW-0596">Phosphopantetheine</keyword>
<dbReference type="Gene3D" id="3.30.70.3290">
    <property type="match status" value="2"/>
</dbReference>
<feature type="non-terminal residue" evidence="10">
    <location>
        <position position="1169"/>
    </location>
</feature>
<dbReference type="Pfam" id="PF22621">
    <property type="entry name" value="CurL-like_PKS_C"/>
    <property type="match status" value="1"/>
</dbReference>
<evidence type="ECO:0000256" key="3">
    <source>
        <dbReference type="ARBA" id="ARBA00022679"/>
    </source>
</evidence>
<name>A0A8H1QP20_9ACTN</name>
<accession>A0A8H1QP20</accession>
<dbReference type="SUPFAM" id="SSF47336">
    <property type="entry name" value="ACP-like"/>
    <property type="match status" value="1"/>
</dbReference>